<keyword evidence="2" id="KW-1185">Reference proteome</keyword>
<proteinExistence type="predicted"/>
<dbReference type="AlphaFoldDB" id="A0A6H0WKH9"/>
<sequence length="72" mass="8078">MAGYLNNIALNLEIVLKNKADSPEVSETLVTRICENLLLSKEVSFLKADGSVENFKLSDMEYEITNTEELPE</sequence>
<evidence type="ECO:0000313" key="2">
    <source>
        <dbReference type="Proteomes" id="UP000501914"/>
    </source>
</evidence>
<gene>
    <name evidence="1" type="ORF">G4P54_09515</name>
</gene>
<reference evidence="1 2" key="1">
    <citation type="submission" date="2020-02" db="EMBL/GenBank/DDBJ databases">
        <title>Genome sequencing, annotation and comparative genomic analysis of Bacillus tequilensis EA-CB0015, an effective biological control agent against Pseudocercospora fijiensis in banana plants.</title>
        <authorList>
            <person name="Cuellar-Gaviria T.Z."/>
            <person name="Ju K.-S."/>
            <person name="Villegas-Escobar V."/>
        </authorList>
    </citation>
    <scope>NUCLEOTIDE SEQUENCE [LARGE SCALE GENOMIC DNA]</scope>
    <source>
        <strain evidence="1 2">EA-CB0015</strain>
    </source>
</reference>
<evidence type="ECO:0000313" key="1">
    <source>
        <dbReference type="EMBL" id="QIW80027.1"/>
    </source>
</evidence>
<dbReference type="Gene3D" id="3.10.20.330">
    <property type="entry name" value="Protein of unknown function YopT"/>
    <property type="match status" value="1"/>
</dbReference>
<dbReference type="SMR" id="A0A6H0WKH9"/>
<dbReference type="Proteomes" id="UP000501914">
    <property type="component" value="Chromosome"/>
</dbReference>
<accession>A0A6H0WKH9</accession>
<protein>
    <submittedName>
        <fullName evidence="1">YopT family protein</fullName>
    </submittedName>
</protein>
<organism evidence="1 2">
    <name type="scientific">Bacillus tequilensis</name>
    <dbReference type="NCBI Taxonomy" id="227866"/>
    <lineage>
        <taxon>Bacteria</taxon>
        <taxon>Bacillati</taxon>
        <taxon>Bacillota</taxon>
        <taxon>Bacilli</taxon>
        <taxon>Bacillales</taxon>
        <taxon>Bacillaceae</taxon>
        <taxon>Bacillus</taxon>
    </lineage>
</organism>
<dbReference type="Pfam" id="PF09467">
    <property type="entry name" value="Yopt"/>
    <property type="match status" value="1"/>
</dbReference>
<dbReference type="SUPFAM" id="SSF159222">
    <property type="entry name" value="YopT-like"/>
    <property type="match status" value="1"/>
</dbReference>
<dbReference type="InterPro" id="IPR038082">
    <property type="entry name" value="YopT_sf"/>
</dbReference>
<dbReference type="KEGG" id="bteq:G4P54_09515"/>
<dbReference type="InterPro" id="IPR018572">
    <property type="entry name" value="YopT"/>
</dbReference>
<dbReference type="RefSeq" id="WP_003231034.1">
    <property type="nucleotide sequence ID" value="NZ_CP048852.1"/>
</dbReference>
<name>A0A6H0WKH9_9BACI</name>
<dbReference type="EMBL" id="CP048852">
    <property type="protein sequence ID" value="QIW80027.1"/>
    <property type="molecule type" value="Genomic_DNA"/>
</dbReference>